<feature type="compositionally biased region" description="Low complexity" evidence="7">
    <location>
        <begin position="195"/>
        <end position="206"/>
    </location>
</feature>
<evidence type="ECO:0000256" key="5">
    <source>
        <dbReference type="ARBA" id="ARBA00047899"/>
    </source>
</evidence>
<dbReference type="PANTHER" id="PTHR44329:SF288">
    <property type="entry name" value="MITOGEN-ACTIVATED PROTEIN KINASE KINASE KINASE 20"/>
    <property type="match status" value="1"/>
</dbReference>
<dbReference type="SUPFAM" id="SSF56112">
    <property type="entry name" value="Protein kinase-like (PK-like)"/>
    <property type="match status" value="1"/>
</dbReference>
<dbReference type="InterPro" id="IPR011009">
    <property type="entry name" value="Kinase-like_dom_sf"/>
</dbReference>
<dbReference type="Gene3D" id="1.10.510.10">
    <property type="entry name" value="Transferase(Phosphotransferase) domain 1"/>
    <property type="match status" value="1"/>
</dbReference>
<evidence type="ECO:0000256" key="3">
    <source>
        <dbReference type="ARBA" id="ARBA00022777"/>
    </source>
</evidence>
<dbReference type="GO" id="GO:0005524">
    <property type="term" value="F:ATP binding"/>
    <property type="evidence" value="ECO:0007669"/>
    <property type="project" value="UniProtKB-KW"/>
</dbReference>
<feature type="region of interest" description="Disordered" evidence="7">
    <location>
        <begin position="194"/>
        <end position="247"/>
    </location>
</feature>
<dbReference type="Pfam" id="PF07714">
    <property type="entry name" value="PK_Tyr_Ser-Thr"/>
    <property type="match status" value="1"/>
</dbReference>
<keyword evidence="10" id="KW-1185">Reference proteome</keyword>
<keyword evidence="4" id="KW-0067">ATP-binding</keyword>
<dbReference type="GeneID" id="14916030"/>
<dbReference type="GO" id="GO:0004674">
    <property type="term" value="F:protein serine/threonine kinase activity"/>
    <property type="evidence" value="ECO:0007669"/>
    <property type="project" value="UniProtKB-EC"/>
</dbReference>
<dbReference type="PROSITE" id="PS50011">
    <property type="entry name" value="PROTEIN_KINASE_DOM"/>
    <property type="match status" value="1"/>
</dbReference>
<comment type="catalytic activity">
    <reaction evidence="5">
        <text>L-threonyl-[protein] + ATP = O-phospho-L-threonyl-[protein] + ADP + H(+)</text>
        <dbReference type="Rhea" id="RHEA:46608"/>
        <dbReference type="Rhea" id="RHEA-COMP:11060"/>
        <dbReference type="Rhea" id="RHEA-COMP:11605"/>
        <dbReference type="ChEBI" id="CHEBI:15378"/>
        <dbReference type="ChEBI" id="CHEBI:30013"/>
        <dbReference type="ChEBI" id="CHEBI:30616"/>
        <dbReference type="ChEBI" id="CHEBI:61977"/>
        <dbReference type="ChEBI" id="CHEBI:456216"/>
        <dbReference type="EC" id="2.7.11.1"/>
    </reaction>
</comment>
<dbReference type="KEGG" id="acan:ACA1_275540"/>
<feature type="compositionally biased region" description="Acidic residues" evidence="7">
    <location>
        <begin position="207"/>
        <end position="217"/>
    </location>
</feature>
<keyword evidence="1" id="KW-0808">Transferase</keyword>
<evidence type="ECO:0000313" key="9">
    <source>
        <dbReference type="EMBL" id="ELR15380.1"/>
    </source>
</evidence>
<proteinExistence type="predicted"/>
<comment type="catalytic activity">
    <reaction evidence="6">
        <text>L-seryl-[protein] + ATP = O-phospho-L-seryl-[protein] + ADP + H(+)</text>
        <dbReference type="Rhea" id="RHEA:17989"/>
        <dbReference type="Rhea" id="RHEA-COMP:9863"/>
        <dbReference type="Rhea" id="RHEA-COMP:11604"/>
        <dbReference type="ChEBI" id="CHEBI:15378"/>
        <dbReference type="ChEBI" id="CHEBI:29999"/>
        <dbReference type="ChEBI" id="CHEBI:30616"/>
        <dbReference type="ChEBI" id="CHEBI:83421"/>
        <dbReference type="ChEBI" id="CHEBI:456216"/>
        <dbReference type="EC" id="2.7.11.1"/>
    </reaction>
</comment>
<evidence type="ECO:0000256" key="7">
    <source>
        <dbReference type="SAM" id="MobiDB-lite"/>
    </source>
</evidence>
<evidence type="ECO:0000256" key="2">
    <source>
        <dbReference type="ARBA" id="ARBA00022741"/>
    </source>
</evidence>
<dbReference type="PANTHER" id="PTHR44329">
    <property type="entry name" value="SERINE/THREONINE-PROTEIN KINASE TNNI3K-RELATED"/>
    <property type="match status" value="1"/>
</dbReference>
<feature type="domain" description="Protein kinase" evidence="8">
    <location>
        <begin position="1"/>
        <end position="197"/>
    </location>
</feature>
<accession>L8GQV9</accession>
<dbReference type="RefSeq" id="XP_004337393.1">
    <property type="nucleotide sequence ID" value="XM_004337345.1"/>
</dbReference>
<organism evidence="9 10">
    <name type="scientific">Acanthamoeba castellanii (strain ATCC 30010 / Neff)</name>
    <dbReference type="NCBI Taxonomy" id="1257118"/>
    <lineage>
        <taxon>Eukaryota</taxon>
        <taxon>Amoebozoa</taxon>
        <taxon>Discosea</taxon>
        <taxon>Longamoebia</taxon>
        <taxon>Centramoebida</taxon>
        <taxon>Acanthamoebidae</taxon>
        <taxon>Acanthamoeba</taxon>
    </lineage>
</organism>
<dbReference type="STRING" id="1257118.L8GQV9"/>
<evidence type="ECO:0000256" key="4">
    <source>
        <dbReference type="ARBA" id="ARBA00022840"/>
    </source>
</evidence>
<evidence type="ECO:0000256" key="6">
    <source>
        <dbReference type="ARBA" id="ARBA00048679"/>
    </source>
</evidence>
<evidence type="ECO:0000313" key="10">
    <source>
        <dbReference type="Proteomes" id="UP000011083"/>
    </source>
</evidence>
<sequence>MAVVCTLGDPHIVAIHGGFVRPRLGVVTDHTPLGSLHELLHNRDLVANDIPPASACTSSTLAHGDLRSANLLLDPAGNVKVGRFGFAGPHHHRGLVGCVPYLAPEVLTAGDGDDGDEVVLEALADVYEFGVTPAAIALRATRDNLRPDSAAAEAGADQAFGAAYRKLLDYCWHRDPLVRLTFGEVSASLAVMPHATTDTGSSGSGSPEDDADEEPGGDTDSTNDLQDEDNNLAFPHVGPTEVVSSESTALLQYTRTRTSVY</sequence>
<dbReference type="Proteomes" id="UP000011083">
    <property type="component" value="Unassembled WGS sequence"/>
</dbReference>
<dbReference type="EMBL" id="KB008032">
    <property type="protein sequence ID" value="ELR15380.1"/>
    <property type="molecule type" value="Genomic_DNA"/>
</dbReference>
<keyword evidence="2" id="KW-0547">Nucleotide-binding</keyword>
<dbReference type="InterPro" id="IPR000719">
    <property type="entry name" value="Prot_kinase_dom"/>
</dbReference>
<dbReference type="AlphaFoldDB" id="L8GQV9"/>
<dbReference type="InterPro" id="IPR001245">
    <property type="entry name" value="Ser-Thr/Tyr_kinase_cat_dom"/>
</dbReference>
<keyword evidence="3" id="KW-0418">Kinase</keyword>
<gene>
    <name evidence="9" type="ORF">ACA1_275540</name>
</gene>
<protein>
    <submittedName>
        <fullName evidence="9">SPRY domain containing protein</fullName>
    </submittedName>
</protein>
<dbReference type="SMART" id="SM00220">
    <property type="entry name" value="S_TKc"/>
    <property type="match status" value="1"/>
</dbReference>
<reference evidence="9 10" key="1">
    <citation type="journal article" date="2013" name="Genome Biol.">
        <title>Genome of Acanthamoeba castellanii highlights extensive lateral gene transfer and early evolution of tyrosine kinase signaling.</title>
        <authorList>
            <person name="Clarke M."/>
            <person name="Lohan A.J."/>
            <person name="Liu B."/>
            <person name="Lagkouvardos I."/>
            <person name="Roy S."/>
            <person name="Zafar N."/>
            <person name="Bertelli C."/>
            <person name="Schilde C."/>
            <person name="Kianianmomeni A."/>
            <person name="Burglin T.R."/>
            <person name="Frech C."/>
            <person name="Turcotte B."/>
            <person name="Kopec K.O."/>
            <person name="Synnott J.M."/>
            <person name="Choo C."/>
            <person name="Paponov I."/>
            <person name="Finkler A."/>
            <person name="Soon Heng Tan C."/>
            <person name="Hutchins A.P."/>
            <person name="Weinmeier T."/>
            <person name="Rattei T."/>
            <person name="Chu J.S."/>
            <person name="Gimenez G."/>
            <person name="Irimia M."/>
            <person name="Rigden D.J."/>
            <person name="Fitzpatrick D.A."/>
            <person name="Lorenzo-Morales J."/>
            <person name="Bateman A."/>
            <person name="Chiu C.H."/>
            <person name="Tang P."/>
            <person name="Hegemann P."/>
            <person name="Fromm H."/>
            <person name="Raoult D."/>
            <person name="Greub G."/>
            <person name="Miranda-Saavedra D."/>
            <person name="Chen N."/>
            <person name="Nash P."/>
            <person name="Ginger M.L."/>
            <person name="Horn M."/>
            <person name="Schaap P."/>
            <person name="Caler L."/>
            <person name="Loftus B."/>
        </authorList>
    </citation>
    <scope>NUCLEOTIDE SEQUENCE [LARGE SCALE GENOMIC DNA]</scope>
    <source>
        <strain evidence="9 10">Neff</strain>
    </source>
</reference>
<evidence type="ECO:0000259" key="8">
    <source>
        <dbReference type="PROSITE" id="PS50011"/>
    </source>
</evidence>
<name>L8GQV9_ACACF</name>
<dbReference type="VEuPathDB" id="AmoebaDB:ACA1_275540"/>
<dbReference type="InterPro" id="IPR051681">
    <property type="entry name" value="Ser/Thr_Kinases-Pseudokinases"/>
</dbReference>
<evidence type="ECO:0000256" key="1">
    <source>
        <dbReference type="ARBA" id="ARBA00022679"/>
    </source>
</evidence>